<dbReference type="InterPro" id="IPR011333">
    <property type="entry name" value="SKP1/BTB/POZ_sf"/>
</dbReference>
<organism evidence="7 8">
    <name type="scientific">Neodiprion lecontei</name>
    <name type="common">Redheaded pine sawfly</name>
    <dbReference type="NCBI Taxonomy" id="441921"/>
    <lineage>
        <taxon>Eukaryota</taxon>
        <taxon>Metazoa</taxon>
        <taxon>Ecdysozoa</taxon>
        <taxon>Arthropoda</taxon>
        <taxon>Hexapoda</taxon>
        <taxon>Insecta</taxon>
        <taxon>Pterygota</taxon>
        <taxon>Neoptera</taxon>
        <taxon>Endopterygota</taxon>
        <taxon>Hymenoptera</taxon>
        <taxon>Tenthredinoidea</taxon>
        <taxon>Diprionidae</taxon>
        <taxon>Diprioninae</taxon>
        <taxon>Neodiprion</taxon>
    </lineage>
</organism>
<evidence type="ECO:0000256" key="2">
    <source>
        <dbReference type="ARBA" id="ARBA00023242"/>
    </source>
</evidence>
<dbReference type="Gene3D" id="3.30.710.10">
    <property type="entry name" value="Potassium Channel Kv1.1, Chain A"/>
    <property type="match status" value="1"/>
</dbReference>
<feature type="compositionally biased region" description="Acidic residues" evidence="4">
    <location>
        <begin position="125"/>
        <end position="135"/>
    </location>
</feature>
<dbReference type="SUPFAM" id="SSF57667">
    <property type="entry name" value="beta-beta-alpha zinc fingers"/>
    <property type="match status" value="1"/>
</dbReference>
<evidence type="ECO:0000256" key="4">
    <source>
        <dbReference type="SAM" id="MobiDB-lite"/>
    </source>
</evidence>
<comment type="subcellular location">
    <subcellularLocation>
        <location evidence="1">Nucleus</location>
    </subcellularLocation>
</comment>
<dbReference type="InterPro" id="IPR036236">
    <property type="entry name" value="Znf_C2H2_sf"/>
</dbReference>
<keyword evidence="3" id="KW-0862">Zinc</keyword>
<dbReference type="PROSITE" id="PS00028">
    <property type="entry name" value="ZINC_FINGER_C2H2_1"/>
    <property type="match status" value="2"/>
</dbReference>
<keyword evidence="3" id="KW-0479">Metal-binding</keyword>
<accession>A0ABM3FTM6</accession>
<evidence type="ECO:0000256" key="3">
    <source>
        <dbReference type="PROSITE-ProRule" id="PRU00042"/>
    </source>
</evidence>
<feature type="region of interest" description="Disordered" evidence="4">
    <location>
        <begin position="117"/>
        <end position="222"/>
    </location>
</feature>
<dbReference type="Pfam" id="PF12874">
    <property type="entry name" value="zf-met"/>
    <property type="match status" value="1"/>
</dbReference>
<dbReference type="PANTHER" id="PTHR23110">
    <property type="entry name" value="BTB DOMAIN TRANSCRIPTION FACTOR"/>
    <property type="match status" value="1"/>
</dbReference>
<proteinExistence type="predicted"/>
<dbReference type="PANTHER" id="PTHR23110:SF106">
    <property type="entry name" value="FI01104P"/>
    <property type="match status" value="1"/>
</dbReference>
<evidence type="ECO:0000259" key="5">
    <source>
        <dbReference type="PROSITE" id="PS50097"/>
    </source>
</evidence>
<dbReference type="InterPro" id="IPR013087">
    <property type="entry name" value="Znf_C2H2_type"/>
</dbReference>
<keyword evidence="2" id="KW-0539">Nucleus</keyword>
<dbReference type="SMART" id="SM00225">
    <property type="entry name" value="BTB"/>
    <property type="match status" value="1"/>
</dbReference>
<name>A0ABM3FTM6_NEOLC</name>
<evidence type="ECO:0000259" key="6">
    <source>
        <dbReference type="PROSITE" id="PS50157"/>
    </source>
</evidence>
<dbReference type="InterPro" id="IPR051095">
    <property type="entry name" value="Dros_DevTransReg"/>
</dbReference>
<dbReference type="GeneID" id="107217065"/>
<dbReference type="SMART" id="SM00355">
    <property type="entry name" value="ZnF_C2H2"/>
    <property type="match status" value="2"/>
</dbReference>
<sequence>MGSSQQFSLRWNNYLKHITCAFDTLRTDEDLVDVTLSCEGKRIRAHKMLLSACSTYFRDLFKENPCQHPVIIFRNVKFDDLAALVDFMYQGEVNVVQEQLASFLTTAELLAVQGLTDGTGKDSDSVNEEDADIPNEPEVQLKNPASKLPTSNHGSKSPASPRNFPTLDIQSETPPNKRRKYRESSGANTEKGSTGNTVSAIKESERKTLDSNNTPSGDSVEIIPLMPNLKLEMPEYLEQDGSSCSYEDQSAGESSTNRIVLDETPSDILDHEQKPDISHSFYSANQSTSDTSLDITHQSADQGHLLSKPSTSGERLSQEAVQESVYETTTSTMTPKAPLPPPTTTTTTTTTTKTTVIPPPPPPSVGNQLQTSFGYEVRRRSRPLHDEIGRWVCDVCGKTYNRGDSLAHHRSIHRGDTVCPICQAVFTRKYTMRCHLVNVHGIK</sequence>
<gene>
    <name evidence="8" type="primary">LOC107217065</name>
</gene>
<keyword evidence="3" id="KW-0863">Zinc-finger</keyword>
<feature type="compositionally biased region" description="Polar residues" evidence="4">
    <location>
        <begin position="308"/>
        <end position="331"/>
    </location>
</feature>
<feature type="compositionally biased region" description="Polar residues" evidence="4">
    <location>
        <begin position="185"/>
        <end position="199"/>
    </location>
</feature>
<dbReference type="PROSITE" id="PS50157">
    <property type="entry name" value="ZINC_FINGER_C2H2_2"/>
    <property type="match status" value="1"/>
</dbReference>
<dbReference type="RefSeq" id="XP_046591367.1">
    <property type="nucleotide sequence ID" value="XM_046735411.1"/>
</dbReference>
<keyword evidence="7" id="KW-1185">Reference proteome</keyword>
<feature type="domain" description="BTB" evidence="5">
    <location>
        <begin position="32"/>
        <end position="97"/>
    </location>
</feature>
<dbReference type="Pfam" id="PF00651">
    <property type="entry name" value="BTB"/>
    <property type="match status" value="1"/>
</dbReference>
<dbReference type="SUPFAM" id="SSF54695">
    <property type="entry name" value="POZ domain"/>
    <property type="match status" value="1"/>
</dbReference>
<dbReference type="Gene3D" id="3.30.160.60">
    <property type="entry name" value="Classic Zinc Finger"/>
    <property type="match status" value="1"/>
</dbReference>
<feature type="domain" description="C2H2-type" evidence="6">
    <location>
        <begin position="391"/>
        <end position="418"/>
    </location>
</feature>
<reference evidence="8" key="1">
    <citation type="submission" date="2025-08" db="UniProtKB">
        <authorList>
            <consortium name="RefSeq"/>
        </authorList>
    </citation>
    <scope>IDENTIFICATION</scope>
    <source>
        <tissue evidence="8">Thorax and Abdomen</tissue>
    </source>
</reference>
<feature type="compositionally biased region" description="Low complexity" evidence="4">
    <location>
        <begin position="344"/>
        <end position="356"/>
    </location>
</feature>
<feature type="compositionally biased region" description="Polar residues" evidence="4">
    <location>
        <begin position="148"/>
        <end position="160"/>
    </location>
</feature>
<dbReference type="Proteomes" id="UP000829291">
    <property type="component" value="Chromosome 3"/>
</dbReference>
<dbReference type="Pfam" id="PF13912">
    <property type="entry name" value="zf-C2H2_6"/>
    <property type="match status" value="1"/>
</dbReference>
<dbReference type="PROSITE" id="PS50097">
    <property type="entry name" value="BTB"/>
    <property type="match status" value="1"/>
</dbReference>
<dbReference type="CDD" id="cd18315">
    <property type="entry name" value="BTB_POZ_BAB-like"/>
    <property type="match status" value="1"/>
</dbReference>
<dbReference type="InterPro" id="IPR000210">
    <property type="entry name" value="BTB/POZ_dom"/>
</dbReference>
<evidence type="ECO:0000256" key="1">
    <source>
        <dbReference type="ARBA" id="ARBA00004123"/>
    </source>
</evidence>
<feature type="region of interest" description="Disordered" evidence="4">
    <location>
        <begin position="303"/>
        <end position="368"/>
    </location>
</feature>
<evidence type="ECO:0000313" key="7">
    <source>
        <dbReference type="Proteomes" id="UP000829291"/>
    </source>
</evidence>
<evidence type="ECO:0000313" key="8">
    <source>
        <dbReference type="RefSeq" id="XP_046591367.1"/>
    </source>
</evidence>
<protein>
    <submittedName>
        <fullName evidence="8">Modifier of mdg4 isoform X2</fullName>
    </submittedName>
</protein>